<dbReference type="EMBL" id="UXSR01002336">
    <property type="protein sequence ID" value="VDD78799.1"/>
    <property type="molecule type" value="Genomic_DNA"/>
</dbReference>
<keyword evidence="2" id="KW-1185">Reference proteome</keyword>
<name>A0A0R3UD03_MESCO</name>
<protein>
    <submittedName>
        <fullName evidence="1">Uncharacterized protein</fullName>
    </submittedName>
</protein>
<dbReference type="AlphaFoldDB" id="A0A0R3UD03"/>
<gene>
    <name evidence="1" type="ORF">MCOS_LOCUS4802</name>
</gene>
<accession>A0A0R3UD03</accession>
<organism evidence="1 2">
    <name type="scientific">Mesocestoides corti</name>
    <name type="common">Flatworm</name>
    <dbReference type="NCBI Taxonomy" id="53468"/>
    <lineage>
        <taxon>Eukaryota</taxon>
        <taxon>Metazoa</taxon>
        <taxon>Spiralia</taxon>
        <taxon>Lophotrochozoa</taxon>
        <taxon>Platyhelminthes</taxon>
        <taxon>Cestoda</taxon>
        <taxon>Eucestoda</taxon>
        <taxon>Cyclophyllidea</taxon>
        <taxon>Mesocestoididae</taxon>
        <taxon>Mesocestoides</taxon>
    </lineage>
</organism>
<evidence type="ECO:0000313" key="2">
    <source>
        <dbReference type="Proteomes" id="UP000267029"/>
    </source>
</evidence>
<proteinExistence type="predicted"/>
<sequence>MSDAIIFQTVCFWTAHQLVNQSATAPIKQETSLSEPSLASRVGVVSVVNTDTKLRRPDPTLHILELLRLTPAIRTFSNPPPHSHYHSTPNCTPPFPQYEICFNHDIGYNTTFSKITPPTSDLNVICRLHDTPHPSLPLVSSAS</sequence>
<reference evidence="1 2" key="1">
    <citation type="submission" date="2018-10" db="EMBL/GenBank/DDBJ databases">
        <authorList>
            <consortium name="Pathogen Informatics"/>
        </authorList>
    </citation>
    <scope>NUCLEOTIDE SEQUENCE [LARGE SCALE GENOMIC DNA]</scope>
</reference>
<dbReference type="Proteomes" id="UP000267029">
    <property type="component" value="Unassembled WGS sequence"/>
</dbReference>
<evidence type="ECO:0000313" key="1">
    <source>
        <dbReference type="EMBL" id="VDD78799.1"/>
    </source>
</evidence>